<dbReference type="FunCoup" id="A0A200QJ78">
    <property type="interactions" value="15"/>
</dbReference>
<dbReference type="PANTHER" id="PTHR34682:SF1">
    <property type="entry name" value="PROTEIN METABOLIC NETWORK MODULATOR 1"/>
    <property type="match status" value="1"/>
</dbReference>
<name>A0A200QJ78_MACCD</name>
<feature type="compositionally biased region" description="Polar residues" evidence="1">
    <location>
        <begin position="631"/>
        <end position="648"/>
    </location>
</feature>
<dbReference type="AlphaFoldDB" id="A0A200QJ78"/>
<protein>
    <recommendedName>
        <fullName evidence="4">AT hook</fullName>
    </recommendedName>
</protein>
<gene>
    <name evidence="2" type="ORF">BVC80_8987g23</name>
</gene>
<keyword evidence="3" id="KW-1185">Reference proteome</keyword>
<sequence>MNQENQGSNSAAPENLPVKRKRGRPRKDERPVQGAKASSTPGPDTVKRNRQRTNPAPTIGNAMVGQVVSGVLDGKFEAGYLLTVRVGDTNTIMRGVVFEPGKSVPISGANDVAPHINMLRRNDITLPVVDSPVPMHGSIPQSEQKQPTQVLQGNENSLPPKVSQPVNQVPKVATQVLPSQLQTKPVASSEVQNDTSHAPQAATPLALQQAEIKAQTSDITPRSQATEPVIEKKKPTDVVTEDKVGLPPKVDVSHNDQHPIITPQQAAECELKKEPASATQTSPSEHNRTVEPDVVLLDNEALSISEGPRDVRDASKDSRVEPETEPSVELPSKTIGDQVSQGGSEAVGSELKSDMQIDDASKSLEPELNLNTAIFGSEQKPDMQIDEASKSLESELNLNTATDGSEHKPDMQIDAASKRLEPVLNLNTATDGSEFGPDMQIDDASKSLEPELNLNTATDGSELKPDMQIDNATKSLEPELNLNTTYGSELKHDQQTVGELKDKAVEINCTLVANAPEAKASQLSTGPITLSPEDGTLQKSDQLQDTESKVPMEFVRTDEVTKSEPQLEPSTDQQVGVLQREEAIPGAQNGSDEEDLAEPNVLSKDAPESKTFDVNVPTEGEDAVSKDAASLVQTKSSMSESNNDTDSIGGTEKVDMN</sequence>
<feature type="compositionally biased region" description="Basic and acidic residues" evidence="1">
    <location>
        <begin position="229"/>
        <end position="244"/>
    </location>
</feature>
<evidence type="ECO:0000313" key="3">
    <source>
        <dbReference type="Proteomes" id="UP000195402"/>
    </source>
</evidence>
<feature type="compositionally biased region" description="Basic and acidic residues" evidence="1">
    <location>
        <begin position="307"/>
        <end position="322"/>
    </location>
</feature>
<proteinExistence type="predicted"/>
<feature type="region of interest" description="Disordered" evidence="1">
    <location>
        <begin position="515"/>
        <end position="657"/>
    </location>
</feature>
<feature type="compositionally biased region" description="Polar residues" evidence="1">
    <location>
        <begin position="180"/>
        <end position="197"/>
    </location>
</feature>
<feature type="compositionally biased region" description="Polar residues" evidence="1">
    <location>
        <begin position="139"/>
        <end position="157"/>
    </location>
</feature>
<feature type="compositionally biased region" description="Basic and acidic residues" evidence="1">
    <location>
        <begin position="404"/>
        <end position="421"/>
    </location>
</feature>
<evidence type="ECO:0000256" key="1">
    <source>
        <dbReference type="SAM" id="MobiDB-lite"/>
    </source>
</evidence>
<dbReference type="STRING" id="56857.A0A200QJ78"/>
<dbReference type="PANTHER" id="PTHR34682">
    <property type="entry name" value="AT HOOK MOTIF-CONTAINING PROTEIN"/>
    <property type="match status" value="1"/>
</dbReference>
<feature type="region of interest" description="Disordered" evidence="1">
    <location>
        <begin position="212"/>
        <end position="479"/>
    </location>
</feature>
<reference evidence="2 3" key="1">
    <citation type="journal article" date="2017" name="Mol. Plant">
        <title>The Genome of Medicinal Plant Macleaya cordata Provides New Insights into Benzylisoquinoline Alkaloids Metabolism.</title>
        <authorList>
            <person name="Liu X."/>
            <person name="Liu Y."/>
            <person name="Huang P."/>
            <person name="Ma Y."/>
            <person name="Qing Z."/>
            <person name="Tang Q."/>
            <person name="Cao H."/>
            <person name="Cheng P."/>
            <person name="Zheng Y."/>
            <person name="Yuan Z."/>
            <person name="Zhou Y."/>
            <person name="Liu J."/>
            <person name="Tang Z."/>
            <person name="Zhuo Y."/>
            <person name="Zhang Y."/>
            <person name="Yu L."/>
            <person name="Huang J."/>
            <person name="Yang P."/>
            <person name="Peng Q."/>
            <person name="Zhang J."/>
            <person name="Jiang W."/>
            <person name="Zhang Z."/>
            <person name="Lin K."/>
            <person name="Ro D.K."/>
            <person name="Chen X."/>
            <person name="Xiong X."/>
            <person name="Shang Y."/>
            <person name="Huang S."/>
            <person name="Zeng J."/>
        </authorList>
    </citation>
    <scope>NUCLEOTIDE SEQUENCE [LARGE SCALE GENOMIC DNA]</scope>
    <source>
        <strain evidence="3">cv. BLH2017</strain>
        <tissue evidence="2">Root</tissue>
    </source>
</reference>
<dbReference type="InParanoid" id="A0A200QJ78"/>
<feature type="region of interest" description="Disordered" evidence="1">
    <location>
        <begin position="134"/>
        <end position="166"/>
    </location>
</feature>
<dbReference type="InterPro" id="IPR045881">
    <property type="entry name" value="MNM1-like"/>
</dbReference>
<evidence type="ECO:0008006" key="4">
    <source>
        <dbReference type="Google" id="ProtNLM"/>
    </source>
</evidence>
<feature type="region of interest" description="Disordered" evidence="1">
    <location>
        <begin position="1"/>
        <end position="60"/>
    </location>
</feature>
<dbReference type="Proteomes" id="UP000195402">
    <property type="component" value="Unassembled WGS sequence"/>
</dbReference>
<evidence type="ECO:0000313" key="2">
    <source>
        <dbReference type="EMBL" id="OVA10550.1"/>
    </source>
</evidence>
<dbReference type="EMBL" id="MVGT01001898">
    <property type="protein sequence ID" value="OVA10550.1"/>
    <property type="molecule type" value="Genomic_DNA"/>
</dbReference>
<comment type="caution">
    <text evidence="2">The sequence shown here is derived from an EMBL/GenBank/DDBJ whole genome shotgun (WGS) entry which is preliminary data.</text>
</comment>
<feature type="compositionally biased region" description="Polar residues" evidence="1">
    <location>
        <begin position="214"/>
        <end position="226"/>
    </location>
</feature>
<feature type="region of interest" description="Disordered" evidence="1">
    <location>
        <begin position="180"/>
        <end position="199"/>
    </location>
</feature>
<feature type="compositionally biased region" description="Basic and acidic residues" evidence="1">
    <location>
        <begin position="351"/>
        <end position="365"/>
    </location>
</feature>
<feature type="compositionally biased region" description="Basic and acidic residues" evidence="1">
    <location>
        <begin position="379"/>
        <end position="393"/>
    </location>
</feature>
<feature type="compositionally biased region" description="Polar residues" evidence="1">
    <location>
        <begin position="1"/>
        <end position="12"/>
    </location>
</feature>
<accession>A0A200QJ78</accession>
<feature type="compositionally biased region" description="Basic and acidic residues" evidence="1">
    <location>
        <begin position="546"/>
        <end position="562"/>
    </location>
</feature>
<dbReference type="OrthoDB" id="1910926at2759"/>
<feature type="compositionally biased region" description="Polar residues" evidence="1">
    <location>
        <begin position="394"/>
        <end position="403"/>
    </location>
</feature>
<organism evidence="2 3">
    <name type="scientific">Macleaya cordata</name>
    <name type="common">Five-seeded plume-poppy</name>
    <name type="synonym">Bocconia cordata</name>
    <dbReference type="NCBI Taxonomy" id="56857"/>
    <lineage>
        <taxon>Eukaryota</taxon>
        <taxon>Viridiplantae</taxon>
        <taxon>Streptophyta</taxon>
        <taxon>Embryophyta</taxon>
        <taxon>Tracheophyta</taxon>
        <taxon>Spermatophyta</taxon>
        <taxon>Magnoliopsida</taxon>
        <taxon>Ranunculales</taxon>
        <taxon>Papaveraceae</taxon>
        <taxon>Papaveroideae</taxon>
        <taxon>Macleaya</taxon>
    </lineage>
</organism>